<dbReference type="GO" id="GO:0001228">
    <property type="term" value="F:DNA-binding transcription activator activity, RNA polymerase II-specific"/>
    <property type="evidence" value="ECO:0007669"/>
    <property type="project" value="TreeGrafter"/>
</dbReference>
<organism evidence="7 8">
    <name type="scientific">Exophiala aquamarina CBS 119918</name>
    <dbReference type="NCBI Taxonomy" id="1182545"/>
    <lineage>
        <taxon>Eukaryota</taxon>
        <taxon>Fungi</taxon>
        <taxon>Dikarya</taxon>
        <taxon>Ascomycota</taxon>
        <taxon>Pezizomycotina</taxon>
        <taxon>Eurotiomycetes</taxon>
        <taxon>Chaetothyriomycetidae</taxon>
        <taxon>Chaetothyriales</taxon>
        <taxon>Herpotrichiellaceae</taxon>
        <taxon>Exophiala</taxon>
    </lineage>
</organism>
<keyword evidence="4" id="KW-0539">Nucleus</keyword>
<dbReference type="GeneID" id="25277107"/>
<evidence type="ECO:0000256" key="3">
    <source>
        <dbReference type="ARBA" id="ARBA00023163"/>
    </source>
</evidence>
<dbReference type="Pfam" id="PF00172">
    <property type="entry name" value="Zn_clus"/>
    <property type="match status" value="1"/>
</dbReference>
<dbReference type="PROSITE" id="PS50048">
    <property type="entry name" value="ZN2_CY6_FUNGAL_2"/>
    <property type="match status" value="1"/>
</dbReference>
<dbReference type="AlphaFoldDB" id="A0A072PL39"/>
<dbReference type="Pfam" id="PF11951">
    <property type="entry name" value="Fungal_trans_2"/>
    <property type="match status" value="1"/>
</dbReference>
<evidence type="ECO:0000256" key="2">
    <source>
        <dbReference type="ARBA" id="ARBA00023125"/>
    </source>
</evidence>
<dbReference type="PROSITE" id="PS00463">
    <property type="entry name" value="ZN2_CY6_FUNGAL_1"/>
    <property type="match status" value="1"/>
</dbReference>
<dbReference type="PANTHER" id="PTHR47784">
    <property type="entry name" value="STEROL UPTAKE CONTROL PROTEIN 2"/>
    <property type="match status" value="1"/>
</dbReference>
<dbReference type="VEuPathDB" id="FungiDB:A1O9_02162"/>
<dbReference type="PANTHER" id="PTHR47784:SF7">
    <property type="entry name" value="ZN(II)2CYS6 TRANSCRIPTION FACTOR (EUROFUNG)"/>
    <property type="match status" value="1"/>
</dbReference>
<dbReference type="GO" id="GO:0003677">
    <property type="term" value="F:DNA binding"/>
    <property type="evidence" value="ECO:0007669"/>
    <property type="project" value="UniProtKB-KW"/>
</dbReference>
<evidence type="ECO:0000313" key="8">
    <source>
        <dbReference type="Proteomes" id="UP000027920"/>
    </source>
</evidence>
<dbReference type="InterPro" id="IPR053157">
    <property type="entry name" value="Sterol_Uptake_Regulator"/>
</dbReference>
<protein>
    <recommendedName>
        <fullName evidence="6">Zn(2)-C6 fungal-type domain-containing protein</fullName>
    </recommendedName>
</protein>
<dbReference type="EMBL" id="AMGV01000002">
    <property type="protein sequence ID" value="KEF60601.1"/>
    <property type="molecule type" value="Genomic_DNA"/>
</dbReference>
<feature type="compositionally biased region" description="Basic residues" evidence="5">
    <location>
        <begin position="9"/>
        <end position="18"/>
    </location>
</feature>
<evidence type="ECO:0000256" key="4">
    <source>
        <dbReference type="ARBA" id="ARBA00023242"/>
    </source>
</evidence>
<evidence type="ECO:0000259" key="6">
    <source>
        <dbReference type="PROSITE" id="PS50048"/>
    </source>
</evidence>
<evidence type="ECO:0000256" key="5">
    <source>
        <dbReference type="SAM" id="MobiDB-lite"/>
    </source>
</evidence>
<dbReference type="InterPro" id="IPR021858">
    <property type="entry name" value="Fun_TF"/>
</dbReference>
<sequence length="621" mass="69503">MASSDLIHGKTRKARSKGVVKAAKTTADSSAEQKPLLVKSKLPKNPSRRSHTKSRRGCFTCKTRKIKCDEGTPSCSHCVYRGSACIYPRTTEIGAGAGAIREPTIPGRIFVPFQPKVGVIPASPSEKLVFTAQEMRFFHYFLTSMKHPLPIGNRAVWVHEIPQIAHEYPFLLHAILSLGASEMERTNQPMPLQYDVLKHQGRAISGLNKALDDSKAWNTYGHPDAVLATCYALIYQSSRIVDGMKDFQVLVQGCALITDKIQQSRLKTVLNVDPDWPSHKIHAGMQHIQASLQAHHMALVKSGLETLREIQASKGLTDEHLFWKACYVTLDQFCSSPVEGYSFSIMRYSMWYHLAGGMLKALRGPDNGTVLVLIASFMSNMILLKVLIPFQIWPDAHDRLPMCTLRRMVHCIEVIDEHIGESDGRYVAWAKQVVRLLSEVVPEIQHDELSPKLRSSKIAILRDLQTSAHMFLGDVLRLGSEVTAWFEEFVSDMIMCWASPRRLKPTTEAVGHIMSSTSSVQPLVTSTATRSTPMRASPSYPSPLEMDKLTPSNITQSAQGQDETYLDRSLLDVSATKSDSFAFRIFSQLDRGWQEGHSTLDDPDEGMNDSNNDEMFEFFHV</sequence>
<proteinExistence type="predicted"/>
<dbReference type="HOGENOM" id="CLU_027371_4_0_1"/>
<dbReference type="Proteomes" id="UP000027920">
    <property type="component" value="Unassembled WGS sequence"/>
</dbReference>
<feature type="region of interest" description="Disordered" evidence="5">
    <location>
        <begin position="521"/>
        <end position="550"/>
    </location>
</feature>
<keyword evidence="1" id="KW-0805">Transcription regulation</keyword>
<gene>
    <name evidence="7" type="ORF">A1O9_02162</name>
</gene>
<feature type="compositionally biased region" description="Basic residues" evidence="5">
    <location>
        <begin position="46"/>
        <end position="56"/>
    </location>
</feature>
<name>A0A072PL39_9EURO</name>
<dbReference type="CDD" id="cd00067">
    <property type="entry name" value="GAL4"/>
    <property type="match status" value="1"/>
</dbReference>
<evidence type="ECO:0000256" key="1">
    <source>
        <dbReference type="ARBA" id="ARBA00023015"/>
    </source>
</evidence>
<dbReference type="InterPro" id="IPR036864">
    <property type="entry name" value="Zn2-C6_fun-type_DNA-bd_sf"/>
</dbReference>
<dbReference type="SMART" id="SM00066">
    <property type="entry name" value="GAL4"/>
    <property type="match status" value="1"/>
</dbReference>
<dbReference type="Gene3D" id="4.10.240.10">
    <property type="entry name" value="Zn(2)-C6 fungal-type DNA-binding domain"/>
    <property type="match status" value="1"/>
</dbReference>
<keyword evidence="3" id="KW-0804">Transcription</keyword>
<feature type="compositionally biased region" description="Polar residues" evidence="5">
    <location>
        <begin position="521"/>
        <end position="534"/>
    </location>
</feature>
<accession>A0A072PL39</accession>
<feature type="domain" description="Zn(2)-C6 fungal-type" evidence="6">
    <location>
        <begin position="57"/>
        <end position="87"/>
    </location>
</feature>
<feature type="region of interest" description="Disordered" evidence="5">
    <location>
        <begin position="1"/>
        <end position="56"/>
    </location>
</feature>
<dbReference type="OrthoDB" id="416217at2759"/>
<comment type="caution">
    <text evidence="7">The sequence shown here is derived from an EMBL/GenBank/DDBJ whole genome shotgun (WGS) entry which is preliminary data.</text>
</comment>
<keyword evidence="2" id="KW-0238">DNA-binding</keyword>
<evidence type="ECO:0000313" key="7">
    <source>
        <dbReference type="EMBL" id="KEF60601.1"/>
    </source>
</evidence>
<reference evidence="7 8" key="1">
    <citation type="submission" date="2013-03" db="EMBL/GenBank/DDBJ databases">
        <title>The Genome Sequence of Exophiala aquamarina CBS 119918.</title>
        <authorList>
            <consortium name="The Broad Institute Genomics Platform"/>
            <person name="Cuomo C."/>
            <person name="de Hoog S."/>
            <person name="Gorbushina A."/>
            <person name="Walker B."/>
            <person name="Young S.K."/>
            <person name="Zeng Q."/>
            <person name="Gargeya S."/>
            <person name="Fitzgerald M."/>
            <person name="Haas B."/>
            <person name="Abouelleil A."/>
            <person name="Allen A.W."/>
            <person name="Alvarado L."/>
            <person name="Arachchi H.M."/>
            <person name="Berlin A.M."/>
            <person name="Chapman S.B."/>
            <person name="Gainer-Dewar J."/>
            <person name="Goldberg J."/>
            <person name="Griggs A."/>
            <person name="Gujja S."/>
            <person name="Hansen M."/>
            <person name="Howarth C."/>
            <person name="Imamovic A."/>
            <person name="Ireland A."/>
            <person name="Larimer J."/>
            <person name="McCowan C."/>
            <person name="Murphy C."/>
            <person name="Pearson M."/>
            <person name="Poon T.W."/>
            <person name="Priest M."/>
            <person name="Roberts A."/>
            <person name="Saif S."/>
            <person name="Shea T."/>
            <person name="Sisk P."/>
            <person name="Sykes S."/>
            <person name="Wortman J."/>
            <person name="Nusbaum C."/>
            <person name="Birren B."/>
        </authorList>
    </citation>
    <scope>NUCLEOTIDE SEQUENCE [LARGE SCALE GENOMIC DNA]</scope>
    <source>
        <strain evidence="7 8">CBS 119918</strain>
    </source>
</reference>
<keyword evidence="8" id="KW-1185">Reference proteome</keyword>
<dbReference type="GO" id="GO:0008270">
    <property type="term" value="F:zinc ion binding"/>
    <property type="evidence" value="ECO:0007669"/>
    <property type="project" value="InterPro"/>
</dbReference>
<dbReference type="RefSeq" id="XP_013263191.1">
    <property type="nucleotide sequence ID" value="XM_013407737.1"/>
</dbReference>
<dbReference type="InterPro" id="IPR001138">
    <property type="entry name" value="Zn2Cys6_DnaBD"/>
</dbReference>
<dbReference type="SUPFAM" id="SSF57701">
    <property type="entry name" value="Zn2/Cys6 DNA-binding domain"/>
    <property type="match status" value="1"/>
</dbReference>